<dbReference type="AlphaFoldDB" id="A0A428TMW9"/>
<feature type="transmembrane region" description="Helical" evidence="2">
    <location>
        <begin position="49"/>
        <end position="73"/>
    </location>
</feature>
<sequence length="701" mass="79180">MVVSSSQVNHWHCQPLRPTTRDAAELCYTNHYCGSSYLTMAGEMNATDWISAISSLAAAIIGIVTLLTVYIGAMQLLSQNRMYRLGLSWRSLGPWQTTVAKWALFGLQRRISSPTVSLKFLVKAEWKPNLIFPVGFSKSKDACVEKAESLVQANTSWVNFMQALGLSPTDSHLYEIQGASELVNGIVPMSWTGKDLVGMCSILGFQSHEDSPSFKSPMPLPMQWSGPLGWLQFRSSTNGCIAEFRCRMPLHNQISAKLHDYYNKQSPHLPREAYSLRSRLWNSINGFVLANNQALYLGGTDRFKRPQQVDDDPELKQEDLLDDLMTNDHSDEEIMRLLFGKKDKQPKALRREVERNGPAMSQRAISRGDDDIPDFLDAMLRDKLDSCKMKQQLRPSPGLLSVSVQGELAYNRGLSVTNCREYEREYVEDVDHKAYPHNLGDLYMGWELLELVKEALMLLRPDGFYFSPTYHLYRDICEVYHDIQDQSNVIKEVFPSEFIPVPQKEVKPNRTTSSGTNSTASSSLAPESKRLECLRVAMDLCNELQRTRKKARACFSVGDMRLLAKAASVLRDVFLKPETGDSKHEPQDLAWAMLYCGKLSRSILKAVKRAPVSEFLTTRVICKDGVLDCEAIGRVAAQEGDHLDLEDWRFDVPLVANGEFTGEQVVAAVAVTFITYYWIDKEWITDVAVYDNTIPQSVLMC</sequence>
<proteinExistence type="predicted"/>
<organism evidence="3 4">
    <name type="scientific">Fusarium ambrosium</name>
    <dbReference type="NCBI Taxonomy" id="131363"/>
    <lineage>
        <taxon>Eukaryota</taxon>
        <taxon>Fungi</taxon>
        <taxon>Dikarya</taxon>
        <taxon>Ascomycota</taxon>
        <taxon>Pezizomycotina</taxon>
        <taxon>Sordariomycetes</taxon>
        <taxon>Hypocreomycetidae</taxon>
        <taxon>Hypocreales</taxon>
        <taxon>Nectriaceae</taxon>
        <taxon>Fusarium</taxon>
        <taxon>Fusarium solani species complex</taxon>
    </lineage>
</organism>
<dbReference type="EMBL" id="NIZV01000164">
    <property type="protein sequence ID" value="RSM03400.1"/>
    <property type="molecule type" value="Genomic_DNA"/>
</dbReference>
<evidence type="ECO:0000313" key="4">
    <source>
        <dbReference type="Proteomes" id="UP000288429"/>
    </source>
</evidence>
<dbReference type="Proteomes" id="UP000288429">
    <property type="component" value="Unassembled WGS sequence"/>
</dbReference>
<keyword evidence="4" id="KW-1185">Reference proteome</keyword>
<keyword evidence="2" id="KW-0472">Membrane</keyword>
<comment type="caution">
    <text evidence="3">The sequence shown here is derived from an EMBL/GenBank/DDBJ whole genome shotgun (WGS) entry which is preliminary data.</text>
</comment>
<evidence type="ECO:0000256" key="2">
    <source>
        <dbReference type="SAM" id="Phobius"/>
    </source>
</evidence>
<keyword evidence="2" id="KW-0812">Transmembrane</keyword>
<reference evidence="3 4" key="1">
    <citation type="submission" date="2017-06" db="EMBL/GenBank/DDBJ databases">
        <title>Cmopartive genomic analysis of Ambrosia Fusariam Clade fungi.</title>
        <authorList>
            <person name="Stajich J.E."/>
            <person name="Carrillo J."/>
            <person name="Kijimoto T."/>
            <person name="Eskalen A."/>
            <person name="O'Donnell K."/>
            <person name="Kasson M."/>
        </authorList>
    </citation>
    <scope>NUCLEOTIDE SEQUENCE [LARGE SCALE GENOMIC DNA]</scope>
    <source>
        <strain evidence="3 4">NRRL 20438</strain>
    </source>
</reference>
<gene>
    <name evidence="3" type="ORF">CDV31_010534</name>
</gene>
<keyword evidence="2" id="KW-1133">Transmembrane helix</keyword>
<accession>A0A428TMW9</accession>
<evidence type="ECO:0000256" key="1">
    <source>
        <dbReference type="SAM" id="MobiDB-lite"/>
    </source>
</evidence>
<name>A0A428TMW9_9HYPO</name>
<protein>
    <submittedName>
        <fullName evidence="3">Uncharacterized protein</fullName>
    </submittedName>
</protein>
<feature type="region of interest" description="Disordered" evidence="1">
    <location>
        <begin position="505"/>
        <end position="524"/>
    </location>
</feature>
<evidence type="ECO:0000313" key="3">
    <source>
        <dbReference type="EMBL" id="RSM03400.1"/>
    </source>
</evidence>
<feature type="compositionally biased region" description="Low complexity" evidence="1">
    <location>
        <begin position="511"/>
        <end position="523"/>
    </location>
</feature>